<dbReference type="OrthoDB" id="431232at2759"/>
<dbReference type="AlphaFoldDB" id="A0A812LDG3"/>
<evidence type="ECO:0000313" key="4">
    <source>
        <dbReference type="Proteomes" id="UP000604046"/>
    </source>
</evidence>
<dbReference type="PROSITE" id="PS50006">
    <property type="entry name" value="FHA_DOMAIN"/>
    <property type="match status" value="1"/>
</dbReference>
<name>A0A812LDG3_9DINO</name>
<protein>
    <recommendedName>
        <fullName evidence="2">FHA domain-containing protein</fullName>
    </recommendedName>
</protein>
<gene>
    <name evidence="3" type="ORF">SNAT2548_LOCUS11378</name>
</gene>
<feature type="domain" description="FHA" evidence="2">
    <location>
        <begin position="29"/>
        <end position="88"/>
    </location>
</feature>
<comment type="caution">
    <text evidence="3">The sequence shown here is derived from an EMBL/GenBank/DDBJ whole genome shotgun (WGS) entry which is preliminary data.</text>
</comment>
<feature type="region of interest" description="Disordered" evidence="1">
    <location>
        <begin position="206"/>
        <end position="260"/>
    </location>
</feature>
<dbReference type="EMBL" id="CAJNDS010001014">
    <property type="protein sequence ID" value="CAE7244081.1"/>
    <property type="molecule type" value="Genomic_DNA"/>
</dbReference>
<feature type="compositionally biased region" description="Basic and acidic residues" evidence="1">
    <location>
        <begin position="222"/>
        <end position="231"/>
    </location>
</feature>
<dbReference type="Gene3D" id="2.60.200.20">
    <property type="match status" value="1"/>
</dbReference>
<evidence type="ECO:0000256" key="1">
    <source>
        <dbReference type="SAM" id="MobiDB-lite"/>
    </source>
</evidence>
<evidence type="ECO:0000313" key="3">
    <source>
        <dbReference type="EMBL" id="CAE7244081.1"/>
    </source>
</evidence>
<proteinExistence type="predicted"/>
<evidence type="ECO:0000259" key="2">
    <source>
        <dbReference type="PROSITE" id="PS50006"/>
    </source>
</evidence>
<organism evidence="3 4">
    <name type="scientific">Symbiodinium natans</name>
    <dbReference type="NCBI Taxonomy" id="878477"/>
    <lineage>
        <taxon>Eukaryota</taxon>
        <taxon>Sar</taxon>
        <taxon>Alveolata</taxon>
        <taxon>Dinophyceae</taxon>
        <taxon>Suessiales</taxon>
        <taxon>Symbiodiniaceae</taxon>
        <taxon>Symbiodinium</taxon>
    </lineage>
</organism>
<dbReference type="Pfam" id="PF00498">
    <property type="entry name" value="FHA"/>
    <property type="match status" value="1"/>
</dbReference>
<dbReference type="SUPFAM" id="SSF49879">
    <property type="entry name" value="SMAD/FHA domain"/>
    <property type="match status" value="1"/>
</dbReference>
<sequence length="260" mass="28315">ALWTAQGPLAVLSHRDDPESARLVDHRGLVLGSAGNGVNDSTTDGEAPFWELAGPGIQARHARLAHGQGGWGLEVFSTAETLLDGQRATDEQGPLQLRHGSLLRLGALTELRVDLPETPDSARPGPAKKASSSSGQCPAQCPAVLEKNFVPREEEERPAPGLSGSERARELNRALRRIICGPAAAHSVGEKNDALRRETLYEDRAEKRRRLHPVEWSQVPEVARKDADRRAVPQLLDEADEASQDLQAPQQRRFREAPTA</sequence>
<dbReference type="InterPro" id="IPR000253">
    <property type="entry name" value="FHA_dom"/>
</dbReference>
<feature type="non-terminal residue" evidence="3">
    <location>
        <position position="1"/>
    </location>
</feature>
<feature type="compositionally biased region" description="Basic and acidic residues" evidence="1">
    <location>
        <begin position="149"/>
        <end position="158"/>
    </location>
</feature>
<keyword evidence="4" id="KW-1185">Reference proteome</keyword>
<reference evidence="3" key="1">
    <citation type="submission" date="2021-02" db="EMBL/GenBank/DDBJ databases">
        <authorList>
            <person name="Dougan E. K."/>
            <person name="Rhodes N."/>
            <person name="Thang M."/>
            <person name="Chan C."/>
        </authorList>
    </citation>
    <scope>NUCLEOTIDE SEQUENCE</scope>
</reference>
<feature type="region of interest" description="Disordered" evidence="1">
    <location>
        <begin position="116"/>
        <end position="138"/>
    </location>
</feature>
<dbReference type="Proteomes" id="UP000604046">
    <property type="component" value="Unassembled WGS sequence"/>
</dbReference>
<dbReference type="InterPro" id="IPR008984">
    <property type="entry name" value="SMAD_FHA_dom_sf"/>
</dbReference>
<feature type="region of interest" description="Disordered" evidence="1">
    <location>
        <begin position="148"/>
        <end position="167"/>
    </location>
</feature>
<accession>A0A812LDG3</accession>